<comment type="caution">
    <text evidence="2">The sequence shown here is derived from an EMBL/GenBank/DDBJ whole genome shotgun (WGS) entry which is preliminary data.</text>
</comment>
<feature type="region of interest" description="Disordered" evidence="1">
    <location>
        <begin position="1"/>
        <end position="24"/>
    </location>
</feature>
<accession>A0A263D4E7</accession>
<keyword evidence="3" id="KW-1185">Reference proteome</keyword>
<dbReference type="AlphaFoldDB" id="A0A263D4E7"/>
<organism evidence="2 3">
    <name type="scientific">Amycolatopsis antarctica</name>
    <dbReference type="NCBI Taxonomy" id="1854586"/>
    <lineage>
        <taxon>Bacteria</taxon>
        <taxon>Bacillati</taxon>
        <taxon>Actinomycetota</taxon>
        <taxon>Actinomycetes</taxon>
        <taxon>Pseudonocardiales</taxon>
        <taxon>Pseudonocardiaceae</taxon>
        <taxon>Amycolatopsis</taxon>
    </lineage>
</organism>
<dbReference type="InParanoid" id="A0A263D4E7"/>
<dbReference type="RefSeq" id="WP_094862480.1">
    <property type="nucleotide sequence ID" value="NZ_NKYE01000005.1"/>
</dbReference>
<dbReference type="EMBL" id="NKYE01000005">
    <property type="protein sequence ID" value="OZM73241.1"/>
    <property type="molecule type" value="Genomic_DNA"/>
</dbReference>
<dbReference type="Proteomes" id="UP000242444">
    <property type="component" value="Unassembled WGS sequence"/>
</dbReference>
<dbReference type="OrthoDB" id="3622714at2"/>
<name>A0A263D4E7_9PSEU</name>
<evidence type="ECO:0000313" key="3">
    <source>
        <dbReference type="Proteomes" id="UP000242444"/>
    </source>
</evidence>
<reference evidence="2 3" key="1">
    <citation type="submission" date="2017-07" db="EMBL/GenBank/DDBJ databases">
        <title>Amycolatopsis antarcticus sp. nov., isolated from the surface of an Antarcticus brown macroalga.</title>
        <authorList>
            <person name="Wang J."/>
            <person name="Leiva S."/>
            <person name="Huang J."/>
            <person name="Huang Y."/>
        </authorList>
    </citation>
    <scope>NUCLEOTIDE SEQUENCE [LARGE SCALE GENOMIC DNA]</scope>
    <source>
        <strain evidence="2 3">AU-G6</strain>
    </source>
</reference>
<evidence type="ECO:0008006" key="4">
    <source>
        <dbReference type="Google" id="ProtNLM"/>
    </source>
</evidence>
<proteinExistence type="predicted"/>
<gene>
    <name evidence="2" type="ORF">CFN78_10265</name>
</gene>
<evidence type="ECO:0000313" key="2">
    <source>
        <dbReference type="EMBL" id="OZM73241.1"/>
    </source>
</evidence>
<sequence>MTGFVPNPGQPDVRTTGFVPSGPPAPGIGGAVGSFFGSSMSKQAIDRTKGEAQKLTDAANSGGFSISPEGADAYIAAFDRFDEAIASIQTSLMGAKQIPRLGDSPYAQAVSRHTQMTASGDEKSYETALLSLQEIVGQAREAFIKAKEKYAEMDADAEQTFKPLNSEA</sequence>
<evidence type="ECO:0000256" key="1">
    <source>
        <dbReference type="SAM" id="MobiDB-lite"/>
    </source>
</evidence>
<protein>
    <recommendedName>
        <fullName evidence="4">PE domain-containing protein</fullName>
    </recommendedName>
</protein>